<dbReference type="AlphaFoldDB" id="A0A1D8GJK3"/>
<dbReference type="Proteomes" id="UP000095743">
    <property type="component" value="Chromosome"/>
</dbReference>
<keyword evidence="4" id="KW-1185">Reference proteome</keyword>
<sequence length="230" mass="26014">MEQPMIGILAGMGPRSTSPFLELVLDQCQVQYNAKHDIDYPHIMIYSLPTPFYIDREIDHSRMKDTIIEGLRKLESTGVRIIAMPCNSAHVYYKELKKAISIPLLDIIEETVKCLPNTKQRITVFATETTIKSGLYQKGIISAGHEFIFLEAWQPKINSIITSIKMKKDRDSINSSWKELINEVKGKCVDGIVIACTDLSILSSLNQGLNMYDSSEALAKSLVERYIENK</sequence>
<accession>A0A1D8GJK3</accession>
<evidence type="ECO:0000256" key="2">
    <source>
        <dbReference type="ARBA" id="ARBA00023235"/>
    </source>
</evidence>
<dbReference type="OrthoDB" id="9803739at2"/>
<evidence type="ECO:0000313" key="4">
    <source>
        <dbReference type="Proteomes" id="UP000095743"/>
    </source>
</evidence>
<dbReference type="NCBIfam" id="TIGR00035">
    <property type="entry name" value="asp_race"/>
    <property type="match status" value="1"/>
</dbReference>
<dbReference type="STRING" id="1424294.Gferi_17000"/>
<protein>
    <submittedName>
        <fullName evidence="3">Amino-acid racemase</fullName>
    </submittedName>
</protein>
<name>A0A1D8GJK3_9FIRM</name>
<keyword evidence="2" id="KW-0413">Isomerase</keyword>
<dbReference type="KEGG" id="gfe:Gferi_17000"/>
<dbReference type="RefSeq" id="WP_069978569.1">
    <property type="nucleotide sequence ID" value="NZ_CP017269.1"/>
</dbReference>
<dbReference type="PANTHER" id="PTHR21198">
    <property type="entry name" value="GLUTAMATE RACEMASE"/>
    <property type="match status" value="1"/>
</dbReference>
<dbReference type="InterPro" id="IPR001920">
    <property type="entry name" value="Asp/Glu_race"/>
</dbReference>
<dbReference type="InterPro" id="IPR018187">
    <property type="entry name" value="Asp/Glu_racemase_AS_1"/>
</dbReference>
<dbReference type="InterPro" id="IPR015942">
    <property type="entry name" value="Asp/Glu/hydantoin_racemase"/>
</dbReference>
<dbReference type="PROSITE" id="PS00923">
    <property type="entry name" value="ASP_GLU_RACEMASE_1"/>
    <property type="match status" value="1"/>
</dbReference>
<evidence type="ECO:0000256" key="1">
    <source>
        <dbReference type="ARBA" id="ARBA00007847"/>
    </source>
</evidence>
<organism evidence="3 4">
    <name type="scientific">Geosporobacter ferrireducens</name>
    <dbReference type="NCBI Taxonomy" id="1424294"/>
    <lineage>
        <taxon>Bacteria</taxon>
        <taxon>Bacillati</taxon>
        <taxon>Bacillota</taxon>
        <taxon>Clostridia</taxon>
        <taxon>Peptostreptococcales</taxon>
        <taxon>Thermotaleaceae</taxon>
        <taxon>Geosporobacter</taxon>
    </lineage>
</organism>
<dbReference type="Gene3D" id="3.40.50.1860">
    <property type="match status" value="2"/>
</dbReference>
<dbReference type="EMBL" id="CP017269">
    <property type="protein sequence ID" value="AOT71099.1"/>
    <property type="molecule type" value="Genomic_DNA"/>
</dbReference>
<dbReference type="Pfam" id="PF01177">
    <property type="entry name" value="Asp_Glu_race"/>
    <property type="match status" value="1"/>
</dbReference>
<dbReference type="GO" id="GO:0047661">
    <property type="term" value="F:amino-acid racemase activity"/>
    <property type="evidence" value="ECO:0007669"/>
    <property type="project" value="InterPro"/>
</dbReference>
<dbReference type="PANTHER" id="PTHR21198:SF7">
    <property type="entry name" value="ASPARTATE-GLUTAMATE RACEMASE FAMILY"/>
    <property type="match status" value="1"/>
</dbReference>
<proteinExistence type="inferred from homology"/>
<comment type="similarity">
    <text evidence="1">Belongs to the aspartate/glutamate racemases family.</text>
</comment>
<gene>
    <name evidence="3" type="ORF">Gferi_17000</name>
</gene>
<dbReference type="SUPFAM" id="SSF53681">
    <property type="entry name" value="Aspartate/glutamate racemase"/>
    <property type="match status" value="2"/>
</dbReference>
<evidence type="ECO:0000313" key="3">
    <source>
        <dbReference type="EMBL" id="AOT71099.1"/>
    </source>
</evidence>
<dbReference type="InterPro" id="IPR004380">
    <property type="entry name" value="Asp_race"/>
</dbReference>
<reference evidence="3 4" key="1">
    <citation type="submission" date="2016-09" db="EMBL/GenBank/DDBJ databases">
        <title>Genomic analysis reveals versatility of anaerobic energy metabolism of Geosporobacter ferrireducens IRF9 of phylum Firmicutes.</title>
        <authorList>
            <person name="Kim S.-J."/>
        </authorList>
    </citation>
    <scope>NUCLEOTIDE SEQUENCE [LARGE SCALE GENOMIC DNA]</scope>
    <source>
        <strain evidence="3 4">IRF9</strain>
    </source>
</reference>